<name>A0AAV4MG25_9ARAC</name>
<protein>
    <submittedName>
        <fullName evidence="1">Uncharacterized protein</fullName>
    </submittedName>
</protein>
<evidence type="ECO:0000313" key="2">
    <source>
        <dbReference type="Proteomes" id="UP001054837"/>
    </source>
</evidence>
<gene>
    <name evidence="1" type="ORF">CDAR_212431</name>
</gene>
<dbReference type="Proteomes" id="UP001054837">
    <property type="component" value="Unassembled WGS sequence"/>
</dbReference>
<dbReference type="EMBL" id="BPLQ01000378">
    <property type="protein sequence ID" value="GIX70587.1"/>
    <property type="molecule type" value="Genomic_DNA"/>
</dbReference>
<accession>A0AAV4MG25</accession>
<evidence type="ECO:0000313" key="1">
    <source>
        <dbReference type="EMBL" id="GIX70587.1"/>
    </source>
</evidence>
<organism evidence="1 2">
    <name type="scientific">Caerostris darwini</name>
    <dbReference type="NCBI Taxonomy" id="1538125"/>
    <lineage>
        <taxon>Eukaryota</taxon>
        <taxon>Metazoa</taxon>
        <taxon>Ecdysozoa</taxon>
        <taxon>Arthropoda</taxon>
        <taxon>Chelicerata</taxon>
        <taxon>Arachnida</taxon>
        <taxon>Araneae</taxon>
        <taxon>Araneomorphae</taxon>
        <taxon>Entelegynae</taxon>
        <taxon>Araneoidea</taxon>
        <taxon>Araneidae</taxon>
        <taxon>Caerostris</taxon>
    </lineage>
</organism>
<comment type="caution">
    <text evidence="1">The sequence shown here is derived from an EMBL/GenBank/DDBJ whole genome shotgun (WGS) entry which is preliminary data.</text>
</comment>
<dbReference type="AlphaFoldDB" id="A0AAV4MG25"/>
<sequence length="121" mass="13392">MRGKARIYGAISSSQSNSTYLSLTIVINWFQHRSSFLWFGTLFDYANMEGVNLPHSIIHLTFQSSSIAAASAAGAIAGFIQLDLLCLDFSLFSLITRYKLFQVLQLSGVLCISSGFQKQDK</sequence>
<keyword evidence="2" id="KW-1185">Reference proteome</keyword>
<proteinExistence type="predicted"/>
<reference evidence="1 2" key="1">
    <citation type="submission" date="2021-06" db="EMBL/GenBank/DDBJ databases">
        <title>Caerostris darwini draft genome.</title>
        <authorList>
            <person name="Kono N."/>
            <person name="Arakawa K."/>
        </authorList>
    </citation>
    <scope>NUCLEOTIDE SEQUENCE [LARGE SCALE GENOMIC DNA]</scope>
</reference>